<dbReference type="Proteomes" id="UP000753724">
    <property type="component" value="Unassembled WGS sequence"/>
</dbReference>
<accession>A0ABW9X9C5</accession>
<keyword evidence="1" id="KW-0732">Signal</keyword>
<organism evidence="2 3">
    <name type="scientific">Novosphingobium ovatum</name>
    <dbReference type="NCBI Taxonomy" id="1908523"/>
    <lineage>
        <taxon>Bacteria</taxon>
        <taxon>Pseudomonadati</taxon>
        <taxon>Pseudomonadota</taxon>
        <taxon>Alphaproteobacteria</taxon>
        <taxon>Sphingomonadales</taxon>
        <taxon>Sphingomonadaceae</taxon>
        <taxon>Novosphingobium</taxon>
    </lineage>
</organism>
<keyword evidence="3" id="KW-1185">Reference proteome</keyword>
<evidence type="ECO:0000256" key="1">
    <source>
        <dbReference type="SAM" id="SignalP"/>
    </source>
</evidence>
<dbReference type="RefSeq" id="WP_161716426.1">
    <property type="nucleotide sequence ID" value="NZ_JAAAPO010000001.1"/>
</dbReference>
<feature type="chain" id="PRO_5046638895" evidence="1">
    <location>
        <begin position="27"/>
        <end position="194"/>
    </location>
</feature>
<dbReference type="PROSITE" id="PS51257">
    <property type="entry name" value="PROKAR_LIPOPROTEIN"/>
    <property type="match status" value="1"/>
</dbReference>
<evidence type="ECO:0000313" key="3">
    <source>
        <dbReference type="Proteomes" id="UP000753724"/>
    </source>
</evidence>
<feature type="signal peptide" evidence="1">
    <location>
        <begin position="1"/>
        <end position="26"/>
    </location>
</feature>
<comment type="caution">
    <text evidence="2">The sequence shown here is derived from an EMBL/GenBank/DDBJ whole genome shotgun (WGS) entry which is preliminary data.</text>
</comment>
<reference evidence="3" key="1">
    <citation type="submission" date="2020-01" db="EMBL/GenBank/DDBJ databases">
        <title>Sphingomonas sp. strain CSW-10.</title>
        <authorList>
            <person name="Chen W.-M."/>
        </authorList>
    </citation>
    <scope>NUCLEOTIDE SEQUENCE [LARGE SCALE GENOMIC DNA]</scope>
    <source>
        <strain evidence="3">FSY-8</strain>
    </source>
</reference>
<sequence>MKANPARRAPVISTLVLLCGACALSACDEAAAPVISAPPPAPAPTVAPVAPPPPPAPTVPWTQAPISAGAWSVGSGAVPPQAAYRGAEGAFALRCDPARGGVVLERSAAAGGPAPFIPQIEISTATQKRTLNAAPLATGGAIGVQAVLPVGDRLLDAMAFTRARLMVAVPGMTPLYLPADPAVGRVVERCRAGG</sequence>
<protein>
    <submittedName>
        <fullName evidence="2">Uncharacterized protein</fullName>
    </submittedName>
</protein>
<evidence type="ECO:0000313" key="2">
    <source>
        <dbReference type="EMBL" id="NBC35136.1"/>
    </source>
</evidence>
<gene>
    <name evidence="2" type="ORF">GTZ99_01025</name>
</gene>
<name>A0ABW9X9C5_9SPHN</name>
<dbReference type="EMBL" id="JAAAPO010000001">
    <property type="protein sequence ID" value="NBC35136.1"/>
    <property type="molecule type" value="Genomic_DNA"/>
</dbReference>
<proteinExistence type="predicted"/>